<dbReference type="KEGG" id="mvi:X808_11250"/>
<dbReference type="EMBL" id="CP006943">
    <property type="protein sequence ID" value="AHG75648.1"/>
    <property type="molecule type" value="Genomic_DNA"/>
</dbReference>
<evidence type="ECO:0000313" key="2">
    <source>
        <dbReference type="EMBL" id="AHG75648.1"/>
    </source>
</evidence>
<proteinExistence type="predicted"/>
<evidence type="ECO:0000313" key="3">
    <source>
        <dbReference type="Proteomes" id="UP000066995"/>
    </source>
</evidence>
<dbReference type="PATRIC" id="fig|1433287.3.peg.1126"/>
<dbReference type="InterPro" id="IPR018880">
    <property type="entry name" value="Phage_P4_Ash"/>
</dbReference>
<dbReference type="OrthoDB" id="5675328at2"/>
<feature type="region of interest" description="Disordered" evidence="1">
    <location>
        <begin position="20"/>
        <end position="39"/>
    </location>
</feature>
<dbReference type="Pfam" id="PF10554">
    <property type="entry name" value="Phage_ASH"/>
    <property type="match status" value="1"/>
</dbReference>
<sequence length="181" mass="19812">MQKILTDLLTKSARSPYSFPTVAKSTAGRGNPELSKANNSTPLNRAFFVRSLHTPKERSNKACSSMVACSGQGIALGCFSFDSSFPPRCTLSPYTVESVADSPLKFIKGLHKMNAFAYSFLCAIRTPETDTYQETIVRIIANSEVNARHQLSADYRLVLPRPIVKIRLNLTACTAQGGIYA</sequence>
<protein>
    <recommendedName>
        <fullName evidence="4">Ash family protein</fullName>
    </recommendedName>
</protein>
<dbReference type="AlphaFoldDB" id="W0QEJ9"/>
<reference evidence="2 3" key="1">
    <citation type="submission" date="2013-12" db="EMBL/GenBank/DDBJ databases">
        <title>Annotation of the Mannheimia varigena USDA-ARS-USMARC-1296 complete genome.</title>
        <authorList>
            <person name="Harhay G.P."/>
            <person name="Clawson M.L."/>
            <person name="Murray R.W."/>
            <person name="Lubbers B.V."/>
            <person name="Heaton M.P."/>
            <person name="Chitko-Mckown C.G."/>
            <person name="Harhay D.M."/>
            <person name="Smith T.P.L."/>
        </authorList>
    </citation>
    <scope>NUCLEOTIDE SEQUENCE [LARGE SCALE GENOMIC DNA]</scope>
    <source>
        <strain evidence="2 3">USDA-ARS-USMARC-1296</strain>
    </source>
</reference>
<dbReference type="eggNOG" id="ENOG5032WIS">
    <property type="taxonomic scope" value="Bacteria"/>
</dbReference>
<dbReference type="RefSeq" id="WP_051410679.1">
    <property type="nucleotide sequence ID" value="NZ_CP006943.1"/>
</dbReference>
<dbReference type="Proteomes" id="UP000066995">
    <property type="component" value="Chromosome"/>
</dbReference>
<evidence type="ECO:0000256" key="1">
    <source>
        <dbReference type="SAM" id="MobiDB-lite"/>
    </source>
</evidence>
<keyword evidence="3" id="KW-1185">Reference proteome</keyword>
<dbReference type="STRING" id="1433287.X808_11250"/>
<organism evidence="2 3">
    <name type="scientific">Mannheimia varigena USDA-ARS-USMARC-1296</name>
    <dbReference type="NCBI Taxonomy" id="1433287"/>
    <lineage>
        <taxon>Bacteria</taxon>
        <taxon>Pseudomonadati</taxon>
        <taxon>Pseudomonadota</taxon>
        <taxon>Gammaproteobacteria</taxon>
        <taxon>Pasteurellales</taxon>
        <taxon>Pasteurellaceae</taxon>
        <taxon>Mannheimia</taxon>
    </lineage>
</organism>
<name>W0QEJ9_9PAST</name>
<gene>
    <name evidence="2" type="ORF">X808_11250</name>
</gene>
<evidence type="ECO:0008006" key="4">
    <source>
        <dbReference type="Google" id="ProtNLM"/>
    </source>
</evidence>
<dbReference type="HOGENOM" id="CLU_117499_0_0_6"/>
<accession>W0QEJ9</accession>